<accession>A0ABT5SAJ7</accession>
<sequence>MIINKNEILKKHCYTELVYQRINKKLGTNFSKKESEELIEKVLLETALENYQKIGKNFYISNQEENIKITVNSNTFRIITVDKLMK</sequence>
<keyword evidence="2" id="KW-1185">Reference proteome</keyword>
<evidence type="ECO:0000313" key="1">
    <source>
        <dbReference type="EMBL" id="MDD7914854.1"/>
    </source>
</evidence>
<dbReference type="EMBL" id="JAOSLC020000003">
    <property type="protein sequence ID" value="MDD7914854.1"/>
    <property type="molecule type" value="Genomic_DNA"/>
</dbReference>
<protein>
    <submittedName>
        <fullName evidence="1">DUF3781 domain-containing protein</fullName>
    </submittedName>
</protein>
<comment type="caution">
    <text evidence="1">The sequence shown here is derived from an EMBL/GenBank/DDBJ whole genome shotgun (WGS) entry which is preliminary data.</text>
</comment>
<gene>
    <name evidence="1" type="ORF">N5A56_010690</name>
</gene>
<dbReference type="RefSeq" id="WP_265725446.1">
    <property type="nucleotide sequence ID" value="NZ_JAOSLC020000003.1"/>
</dbReference>
<evidence type="ECO:0000313" key="2">
    <source>
        <dbReference type="Proteomes" id="UP001151478"/>
    </source>
</evidence>
<organism evidence="1 2">
    <name type="scientific">Polaribacter ponticola</name>
    <dbReference type="NCBI Taxonomy" id="2978475"/>
    <lineage>
        <taxon>Bacteria</taxon>
        <taxon>Pseudomonadati</taxon>
        <taxon>Bacteroidota</taxon>
        <taxon>Flavobacteriia</taxon>
        <taxon>Flavobacteriales</taxon>
        <taxon>Flavobacteriaceae</taxon>
    </lineage>
</organism>
<dbReference type="Pfam" id="PF12636">
    <property type="entry name" value="DUF3781"/>
    <property type="match status" value="1"/>
</dbReference>
<proteinExistence type="predicted"/>
<name>A0ABT5SAJ7_9FLAO</name>
<reference evidence="1" key="1">
    <citation type="submission" date="2023-02" db="EMBL/GenBank/DDBJ databases">
        <title>Polaribacter ponticola sp. nov., isolated from seawater.</title>
        <authorList>
            <person name="Baek J.H."/>
            <person name="Kim J.M."/>
            <person name="Choi D.G."/>
            <person name="Jeon C.O."/>
        </authorList>
    </citation>
    <scope>NUCLEOTIDE SEQUENCE</scope>
    <source>
        <strain evidence="1">MSW5</strain>
    </source>
</reference>
<dbReference type="Proteomes" id="UP001151478">
    <property type="component" value="Unassembled WGS sequence"/>
</dbReference>
<dbReference type="InterPro" id="IPR024229">
    <property type="entry name" value="DUF3781"/>
</dbReference>